<accession>A0A369K4E8</accession>
<dbReference type="OrthoDB" id="2756128at2759"/>
<feature type="region of interest" description="Disordered" evidence="1">
    <location>
        <begin position="480"/>
        <end position="527"/>
    </location>
</feature>
<feature type="compositionally biased region" description="Polar residues" evidence="1">
    <location>
        <begin position="149"/>
        <end position="167"/>
    </location>
</feature>
<comment type="caution">
    <text evidence="3">The sequence shown here is derived from an EMBL/GenBank/DDBJ whole genome shotgun (WGS) entry which is preliminary data.</text>
</comment>
<dbReference type="EMBL" id="LUEZ02000010">
    <property type="protein sequence ID" value="RDB28452.1"/>
    <property type="molecule type" value="Genomic_DNA"/>
</dbReference>
<feature type="region of interest" description="Disordered" evidence="1">
    <location>
        <begin position="590"/>
        <end position="661"/>
    </location>
</feature>
<feature type="region of interest" description="Disordered" evidence="1">
    <location>
        <begin position="149"/>
        <end position="170"/>
    </location>
</feature>
<feature type="compositionally biased region" description="Low complexity" evidence="1">
    <location>
        <begin position="404"/>
        <end position="426"/>
    </location>
</feature>
<keyword evidence="2" id="KW-1133">Transmembrane helix</keyword>
<keyword evidence="2" id="KW-0812">Transmembrane</keyword>
<feature type="compositionally biased region" description="Pro residues" evidence="1">
    <location>
        <begin position="364"/>
        <end position="378"/>
    </location>
</feature>
<dbReference type="AlphaFoldDB" id="A0A369K4E8"/>
<keyword evidence="4" id="KW-1185">Reference proteome</keyword>
<dbReference type="Proteomes" id="UP000076154">
    <property type="component" value="Unassembled WGS sequence"/>
</dbReference>
<feature type="region of interest" description="Disordered" evidence="1">
    <location>
        <begin position="542"/>
        <end position="572"/>
    </location>
</feature>
<proteinExistence type="predicted"/>
<evidence type="ECO:0000313" key="4">
    <source>
        <dbReference type="Proteomes" id="UP000076154"/>
    </source>
</evidence>
<feature type="region of interest" description="Disordered" evidence="1">
    <location>
        <begin position="455"/>
        <end position="474"/>
    </location>
</feature>
<organism evidence="3 4">
    <name type="scientific">Hypsizygus marmoreus</name>
    <name type="common">White beech mushroom</name>
    <name type="synonym">Agaricus marmoreus</name>
    <dbReference type="NCBI Taxonomy" id="39966"/>
    <lineage>
        <taxon>Eukaryota</taxon>
        <taxon>Fungi</taxon>
        <taxon>Dikarya</taxon>
        <taxon>Basidiomycota</taxon>
        <taxon>Agaricomycotina</taxon>
        <taxon>Agaricomycetes</taxon>
        <taxon>Agaricomycetidae</taxon>
        <taxon>Agaricales</taxon>
        <taxon>Tricholomatineae</taxon>
        <taxon>Lyophyllaceae</taxon>
        <taxon>Hypsizygus</taxon>
    </lineage>
</organism>
<protein>
    <submittedName>
        <fullName evidence="3">Uncharacterized protein</fullName>
    </submittedName>
</protein>
<feature type="compositionally biased region" description="Basic residues" evidence="1">
    <location>
        <begin position="26"/>
        <end position="37"/>
    </location>
</feature>
<dbReference type="InParanoid" id="A0A369K4E8"/>
<name>A0A369K4E8_HYPMA</name>
<sequence>MAKPMHTASAGCKTTPQDPPSPQINAHHRRRRRRRKPPSSSGPSPALLSILATIAASSSVHGSPAPLPFLCPSLQTEDVPQSHPRPRAAASSRRASRSQDFPRRSSGSTRHVPDKYEIDENGRWRRVDAYTLYGSTVCPNCYDPTNSVTSIDDQIQGPAGSSTSPDTGETAMADYDIRDTLPPGWKPSTKTQSSRTPLILALSLVLAFFICFLIIGCLFWRKSKRRKRRQDTDIEMRARRRRRNQTQDDDSTRGLAEATQKEVRVKQKIWARATARWKANARYSARQRRGKRIASTTRMTSPQNSSISLDQPPDAQRSPQIAALSPPLSRRSSMESLYADPSLGDPAHTPSSPHEDGRSQHTAPPIPSSHPPPPPRTSPPAYHQRVPVPQIVISSTGSDGDQLTSSPLSPPTRRSSFSSRCPSDPTDTATDPELPPQPLHAAHVATDDKALLARMADLASAPPEDATNSSSYTNTTVFEVSAPVWEDEELEDFSDHHPYDPESNIPASDQSTSTSSTAPLFPPPPSKGKMAAAFYDYPYAFEDITGEPEPGPSAPPFEEEESSSLPEMVLTASAPPLSEADAVYYTESYASAPPNDWDDTEAHVTSCEAGDGNQLPHDEDITSTADRPQSDSGLHTPPTDTSTPPVQGPVGSDGTPPCYHP</sequence>
<feature type="compositionally biased region" description="Polar residues" evidence="1">
    <location>
        <begin position="294"/>
        <end position="309"/>
    </location>
</feature>
<gene>
    <name evidence="3" type="ORF">Hypma_015923</name>
</gene>
<feature type="compositionally biased region" description="Polar residues" evidence="1">
    <location>
        <begin position="392"/>
        <end position="403"/>
    </location>
</feature>
<evidence type="ECO:0000256" key="1">
    <source>
        <dbReference type="SAM" id="MobiDB-lite"/>
    </source>
</evidence>
<feature type="compositionally biased region" description="Polar residues" evidence="1">
    <location>
        <begin position="622"/>
        <end position="645"/>
    </location>
</feature>
<feature type="region of interest" description="Disordered" evidence="1">
    <location>
        <begin position="72"/>
        <end position="114"/>
    </location>
</feature>
<feature type="region of interest" description="Disordered" evidence="1">
    <location>
        <begin position="1"/>
        <end position="46"/>
    </location>
</feature>
<feature type="region of interest" description="Disordered" evidence="1">
    <location>
        <begin position="280"/>
        <end position="446"/>
    </location>
</feature>
<feature type="transmembrane region" description="Helical" evidence="2">
    <location>
        <begin position="198"/>
        <end position="220"/>
    </location>
</feature>
<feature type="region of interest" description="Disordered" evidence="1">
    <location>
        <begin position="228"/>
        <end position="261"/>
    </location>
</feature>
<evidence type="ECO:0000313" key="3">
    <source>
        <dbReference type="EMBL" id="RDB28452.1"/>
    </source>
</evidence>
<reference evidence="3" key="1">
    <citation type="submission" date="2018-04" db="EMBL/GenBank/DDBJ databases">
        <title>Whole genome sequencing of Hypsizygus marmoreus.</title>
        <authorList>
            <person name="Choi I.-G."/>
            <person name="Min B."/>
            <person name="Kim J.-G."/>
            <person name="Kim S."/>
            <person name="Oh Y.-L."/>
            <person name="Kong W.-S."/>
            <person name="Park H."/>
            <person name="Jeong J."/>
            <person name="Song E.-S."/>
        </authorList>
    </citation>
    <scope>NUCLEOTIDE SEQUENCE [LARGE SCALE GENOMIC DNA]</scope>
    <source>
        <strain evidence="3">51987-8</strain>
    </source>
</reference>
<keyword evidence="2" id="KW-0472">Membrane</keyword>
<evidence type="ECO:0000256" key="2">
    <source>
        <dbReference type="SAM" id="Phobius"/>
    </source>
</evidence>